<dbReference type="GO" id="GO:0016787">
    <property type="term" value="F:hydrolase activity"/>
    <property type="evidence" value="ECO:0007669"/>
    <property type="project" value="UniProtKB-KW"/>
</dbReference>
<dbReference type="EMBL" id="CP001037">
    <property type="protein sequence ID" value="ACC84546.1"/>
    <property type="molecule type" value="Genomic_DNA"/>
</dbReference>
<dbReference type="CDD" id="cd11541">
    <property type="entry name" value="NTP-PPase_u4"/>
    <property type="match status" value="1"/>
</dbReference>
<dbReference type="InterPro" id="IPR004518">
    <property type="entry name" value="MazG-like_dom"/>
</dbReference>
<gene>
    <name evidence="3" type="ordered locus">Npun_R6262</name>
</gene>
<dbReference type="SUPFAM" id="SSF101386">
    <property type="entry name" value="all-alpha NTP pyrophosphatases"/>
    <property type="match status" value="1"/>
</dbReference>
<keyword evidence="4" id="KW-1185">Reference proteome</keyword>
<dbReference type="InterPro" id="IPR041407">
    <property type="entry name" value="MazG_C"/>
</dbReference>
<dbReference type="Proteomes" id="UP000001191">
    <property type="component" value="Chromosome"/>
</dbReference>
<organism evidence="3 4">
    <name type="scientific">Nostoc punctiforme (strain ATCC 29133 / PCC 73102)</name>
    <dbReference type="NCBI Taxonomy" id="63737"/>
    <lineage>
        <taxon>Bacteria</taxon>
        <taxon>Bacillati</taxon>
        <taxon>Cyanobacteriota</taxon>
        <taxon>Cyanophyceae</taxon>
        <taxon>Nostocales</taxon>
        <taxon>Nostocaceae</taxon>
        <taxon>Nostoc</taxon>
    </lineage>
</organism>
<evidence type="ECO:0000313" key="4">
    <source>
        <dbReference type="Proteomes" id="UP000001191"/>
    </source>
</evidence>
<feature type="domain" description="NTP pyrophosphohydrolase MazG-like" evidence="1">
    <location>
        <begin position="34"/>
        <end position="98"/>
    </location>
</feature>
<evidence type="ECO:0000313" key="3">
    <source>
        <dbReference type="EMBL" id="ACC84546.1"/>
    </source>
</evidence>
<dbReference type="SMR" id="B2IX11"/>
<accession>B2IX11</accession>
<dbReference type="HOGENOM" id="CLU_775924_0_0_3"/>
<dbReference type="RefSeq" id="WP_012412486.1">
    <property type="nucleotide sequence ID" value="NC_010628.1"/>
</dbReference>
<reference evidence="3 4" key="2">
    <citation type="journal article" date="2013" name="Plant Physiol.">
        <title>A Nostoc punctiforme Sugar Transporter Necessary to Establish a Cyanobacterium-Plant Symbiosis.</title>
        <authorList>
            <person name="Ekman M."/>
            <person name="Picossi S."/>
            <person name="Campbell E.L."/>
            <person name="Meeks J.C."/>
            <person name="Flores E."/>
        </authorList>
    </citation>
    <scope>NUCLEOTIDE SEQUENCE [LARGE SCALE GENOMIC DNA]</scope>
    <source>
        <strain evidence="4">ATCC 29133 / PCC 73102</strain>
    </source>
</reference>
<dbReference type="KEGG" id="npu:Npun_R6262"/>
<protein>
    <submittedName>
        <fullName evidence="3">MazG nucleotide pyrophosphohydrolase</fullName>
    </submittedName>
</protein>
<feature type="domain" description="MazG C-terminal" evidence="2">
    <location>
        <begin position="113"/>
        <end position="298"/>
    </location>
</feature>
<sequence length="311" mass="35537">MSIMNFSEYQTQALKTDQIPAVEGTELMIPLLGLVGEVGSLMTEYKKHLRDGDAHKLFKEGIAEELGDMLWYISNLASKFNLNLEEIAEDNLRKCRDRWGWRDSAQIEDKGTTYIFDNDFPENESLPRQFEVEITEISKDNSIKMKAFINKKQVGNDLTDNSYTSDGYRFHDVFHFSYAAVLGWSAVTRSMLKRKRKSNSSIDEVEDGGRAIAIEEGISALIFSYAKNHGFLERVSTLDYQILKTIKNMTCHLEVSQCSLGDWEKAILMGYDVWRQVEKNRGGRVVLDLDARLITYLKKSSLCSASVEIKH</sequence>
<dbReference type="AlphaFoldDB" id="B2IX11"/>
<keyword evidence="3" id="KW-0378">Hydrolase</keyword>
<evidence type="ECO:0000259" key="2">
    <source>
        <dbReference type="Pfam" id="PF18722"/>
    </source>
</evidence>
<reference evidence="4" key="1">
    <citation type="submission" date="2008-04" db="EMBL/GenBank/DDBJ databases">
        <title>Complete sequence of chromosome of Nostoc punctiforme ATCC 29133.</title>
        <authorList>
            <consortium name="US DOE Joint Genome Institute"/>
            <person name="Copeland A."/>
            <person name="Lucas S."/>
            <person name="Lapidus A."/>
            <person name="Glavina del Rio T."/>
            <person name="Dalin E."/>
            <person name="Tice H."/>
            <person name="Pitluck S."/>
            <person name="Chain P."/>
            <person name="Malfatti S."/>
            <person name="Shin M."/>
            <person name="Vergez L."/>
            <person name="Schmutz J."/>
            <person name="Larimer F."/>
            <person name="Land M."/>
            <person name="Hauser L."/>
            <person name="Kyrpides N."/>
            <person name="Kim E."/>
            <person name="Meeks J.C."/>
            <person name="Elhai J."/>
            <person name="Campbell E.L."/>
            <person name="Thiel T."/>
            <person name="Longmire J."/>
            <person name="Potts M."/>
            <person name="Atlas R."/>
        </authorList>
    </citation>
    <scope>NUCLEOTIDE SEQUENCE [LARGE SCALE GENOMIC DNA]</scope>
    <source>
        <strain evidence="4">ATCC 29133 / PCC 73102</strain>
    </source>
</reference>
<name>B2IX11_NOSP7</name>
<evidence type="ECO:0000259" key="1">
    <source>
        <dbReference type="Pfam" id="PF03819"/>
    </source>
</evidence>
<dbReference type="eggNOG" id="COG1694">
    <property type="taxonomic scope" value="Bacteria"/>
</dbReference>
<proteinExistence type="predicted"/>
<dbReference type="Pfam" id="PF18722">
    <property type="entry name" value="MazG_C"/>
    <property type="match status" value="1"/>
</dbReference>
<dbReference type="EnsemblBacteria" id="ACC84546">
    <property type="protein sequence ID" value="ACC84546"/>
    <property type="gene ID" value="Npun_R6262"/>
</dbReference>
<dbReference type="STRING" id="63737.Npun_R6262"/>
<dbReference type="InterPro" id="IPR011379">
    <property type="entry name" value="MazG-related_GP37"/>
</dbReference>
<dbReference type="Pfam" id="PF03819">
    <property type="entry name" value="MazG"/>
    <property type="match status" value="1"/>
</dbReference>
<dbReference type="Gene3D" id="1.10.287.1080">
    <property type="entry name" value="MazG-like"/>
    <property type="match status" value="1"/>
</dbReference>